<name>A0ABR8GR79_9CYAN</name>
<keyword evidence="3" id="KW-1185">Reference proteome</keyword>
<evidence type="ECO:0000313" key="2">
    <source>
        <dbReference type="EMBL" id="MBD2605959.1"/>
    </source>
</evidence>
<dbReference type="Proteomes" id="UP000660380">
    <property type="component" value="Unassembled WGS sequence"/>
</dbReference>
<accession>A0ABR8GR79</accession>
<reference evidence="2 3" key="1">
    <citation type="journal article" date="2020" name="ISME J.">
        <title>Comparative genomics reveals insights into cyanobacterial evolution and habitat adaptation.</title>
        <authorList>
            <person name="Chen M.Y."/>
            <person name="Teng W.K."/>
            <person name="Zhao L."/>
            <person name="Hu C.X."/>
            <person name="Zhou Y.K."/>
            <person name="Han B.P."/>
            <person name="Song L.R."/>
            <person name="Shu W.S."/>
        </authorList>
    </citation>
    <scope>NUCLEOTIDE SEQUENCE [LARGE SCALE GENOMIC DNA]</scope>
    <source>
        <strain evidence="2 3">FACHB-248</strain>
    </source>
</reference>
<proteinExistence type="predicted"/>
<protein>
    <submittedName>
        <fullName evidence="2">Mobilization protein</fullName>
    </submittedName>
</protein>
<gene>
    <name evidence="2" type="ORF">H6G81_15875</name>
</gene>
<evidence type="ECO:0000313" key="3">
    <source>
        <dbReference type="Proteomes" id="UP000660380"/>
    </source>
</evidence>
<feature type="region of interest" description="Disordered" evidence="1">
    <location>
        <begin position="1"/>
        <end position="20"/>
    </location>
</feature>
<organism evidence="2 3">
    <name type="scientific">Scytonema hofmannii FACHB-248</name>
    <dbReference type="NCBI Taxonomy" id="1842502"/>
    <lineage>
        <taxon>Bacteria</taxon>
        <taxon>Bacillati</taxon>
        <taxon>Cyanobacteriota</taxon>
        <taxon>Cyanophyceae</taxon>
        <taxon>Nostocales</taxon>
        <taxon>Scytonemataceae</taxon>
        <taxon>Scytonema</taxon>
    </lineage>
</organism>
<comment type="caution">
    <text evidence="2">The sequence shown here is derived from an EMBL/GenBank/DDBJ whole genome shotgun (WGS) entry which is preliminary data.</text>
</comment>
<sequence length="249" mass="28103">MDTDNVGGNHVPNQQPKTPTKIHLIDGEKGGVGKSLFARTLMQYAIDKQMKLTLVDADRTNADVSEVYSDGAKTASFSENEKKSYDADQIFNLALTQSVVVNLPAQVYLLVNEWISRNSVLEVGVQYDIRLVKWFVCTGAYDSVKLFIESLDKFKDTITHVLVKNYAMCDEWERVLEKPELKSAIAKYKVQEVVFPKLSFRERDILLEEKLTFAAAKNYTQKLGVLGTQRVHSFLKQAHGELDKVGLLP</sequence>
<dbReference type="InterPro" id="IPR027417">
    <property type="entry name" value="P-loop_NTPase"/>
</dbReference>
<dbReference type="EMBL" id="JACJTA010000031">
    <property type="protein sequence ID" value="MBD2605959.1"/>
    <property type="molecule type" value="Genomic_DNA"/>
</dbReference>
<evidence type="ECO:0000256" key="1">
    <source>
        <dbReference type="SAM" id="MobiDB-lite"/>
    </source>
</evidence>
<dbReference type="SUPFAM" id="SSF52540">
    <property type="entry name" value="P-loop containing nucleoside triphosphate hydrolases"/>
    <property type="match status" value="1"/>
</dbReference>